<dbReference type="Pfam" id="PF13419">
    <property type="entry name" value="HAD_2"/>
    <property type="match status" value="1"/>
</dbReference>
<dbReference type="InterPro" id="IPR023198">
    <property type="entry name" value="PGP-like_dom2"/>
</dbReference>
<dbReference type="InterPro" id="IPR051806">
    <property type="entry name" value="HAD-like_SPP"/>
</dbReference>
<accession>A0A382GXU8</accession>
<sequence length="246" mass="26820">MVSTKLSLPKTRLLPTIATTLVSNGDRFFVPIMTDAVIWDCDGVLVDSEKLSCSAWLPVLRRRGIEVDLADIEVFIGRSDQAVLDHYRQAGYPLADEILLEREQEYYTTARERLTSFAGLREVLDDLCLADVPVAVASSGGMDRIRFSIELVGITRYFSVICSASEVAKGKPAPDLFLLAAARLGVAPTDCTVIEDSIPGVEAAIAAGMTAIGFTSTHPREVLESAGAEVTFDTYSELWPMLEKKN</sequence>
<dbReference type="InterPro" id="IPR023214">
    <property type="entry name" value="HAD_sf"/>
</dbReference>
<dbReference type="EMBL" id="UINC01057998">
    <property type="protein sequence ID" value="SVB79764.1"/>
    <property type="molecule type" value="Genomic_DNA"/>
</dbReference>
<name>A0A382GXU8_9ZZZZ</name>
<dbReference type="InterPro" id="IPR006439">
    <property type="entry name" value="HAD-SF_hydro_IA"/>
</dbReference>
<dbReference type="PANTHER" id="PTHR43481">
    <property type="entry name" value="FRUCTOSE-1-PHOSPHATE PHOSPHATASE"/>
    <property type="match status" value="1"/>
</dbReference>
<dbReference type="InterPro" id="IPR036412">
    <property type="entry name" value="HAD-like_sf"/>
</dbReference>
<dbReference type="InterPro" id="IPR041492">
    <property type="entry name" value="HAD_2"/>
</dbReference>
<gene>
    <name evidence="1" type="ORF">METZ01_LOCUS232618</name>
</gene>
<dbReference type="AlphaFoldDB" id="A0A382GXU8"/>
<protein>
    <submittedName>
        <fullName evidence="1">Uncharacterized protein</fullName>
    </submittedName>
</protein>
<dbReference type="NCBIfam" id="TIGR01509">
    <property type="entry name" value="HAD-SF-IA-v3"/>
    <property type="match status" value="1"/>
</dbReference>
<dbReference type="SFLD" id="SFLDG01135">
    <property type="entry name" value="C1.5.6:_HAD__Beta-PGM__Phospha"/>
    <property type="match status" value="1"/>
</dbReference>
<dbReference type="SFLD" id="SFLDS00003">
    <property type="entry name" value="Haloacid_Dehalogenase"/>
    <property type="match status" value="1"/>
</dbReference>
<organism evidence="1">
    <name type="scientific">marine metagenome</name>
    <dbReference type="NCBI Taxonomy" id="408172"/>
    <lineage>
        <taxon>unclassified sequences</taxon>
        <taxon>metagenomes</taxon>
        <taxon>ecological metagenomes</taxon>
    </lineage>
</organism>
<dbReference type="Gene3D" id="3.40.50.1000">
    <property type="entry name" value="HAD superfamily/HAD-like"/>
    <property type="match status" value="1"/>
</dbReference>
<dbReference type="PANTHER" id="PTHR43481:SF4">
    <property type="entry name" value="GLYCEROL-1-PHOSPHATE PHOSPHOHYDROLASE 1-RELATED"/>
    <property type="match status" value="1"/>
</dbReference>
<dbReference type="GO" id="GO:0050308">
    <property type="term" value="F:sugar-phosphatase activity"/>
    <property type="evidence" value="ECO:0007669"/>
    <property type="project" value="TreeGrafter"/>
</dbReference>
<dbReference type="SFLD" id="SFLDG01129">
    <property type="entry name" value="C1.5:_HAD__Beta-PGM__Phosphata"/>
    <property type="match status" value="1"/>
</dbReference>
<proteinExistence type="predicted"/>
<dbReference type="SUPFAM" id="SSF56784">
    <property type="entry name" value="HAD-like"/>
    <property type="match status" value="1"/>
</dbReference>
<reference evidence="1" key="1">
    <citation type="submission" date="2018-05" db="EMBL/GenBank/DDBJ databases">
        <authorList>
            <person name="Lanie J.A."/>
            <person name="Ng W.-L."/>
            <person name="Kazmierczak K.M."/>
            <person name="Andrzejewski T.M."/>
            <person name="Davidsen T.M."/>
            <person name="Wayne K.J."/>
            <person name="Tettelin H."/>
            <person name="Glass J.I."/>
            <person name="Rusch D."/>
            <person name="Podicherti R."/>
            <person name="Tsui H.-C.T."/>
            <person name="Winkler M.E."/>
        </authorList>
    </citation>
    <scope>NUCLEOTIDE SEQUENCE</scope>
</reference>
<evidence type="ECO:0000313" key="1">
    <source>
        <dbReference type="EMBL" id="SVB79764.1"/>
    </source>
</evidence>
<dbReference type="Gene3D" id="1.10.150.240">
    <property type="entry name" value="Putative phosphatase, domain 2"/>
    <property type="match status" value="1"/>
</dbReference>